<evidence type="ECO:0000256" key="10">
    <source>
        <dbReference type="RuleBase" id="RU003983"/>
    </source>
</evidence>
<dbReference type="Gene3D" id="3.30.2010.10">
    <property type="entry name" value="Metalloproteases ('zincins'), catalytic domain"/>
    <property type="match status" value="1"/>
</dbReference>
<evidence type="ECO:0000256" key="8">
    <source>
        <dbReference type="ARBA" id="ARBA00023049"/>
    </source>
</evidence>
<keyword evidence="14" id="KW-1185">Reference proteome</keyword>
<keyword evidence="3 11" id="KW-0812">Transmembrane</keyword>
<keyword evidence="5 10" id="KW-0378">Hydrolase</keyword>
<keyword evidence="6 10" id="KW-0862">Zinc</keyword>
<dbReference type="PANTHER" id="PTHR43221:SF2">
    <property type="entry name" value="PROTEASE HTPX HOMOLOG"/>
    <property type="match status" value="1"/>
</dbReference>
<evidence type="ECO:0000256" key="4">
    <source>
        <dbReference type="ARBA" id="ARBA00022723"/>
    </source>
</evidence>
<keyword evidence="9 11" id="KW-0472">Membrane</keyword>
<evidence type="ECO:0000256" key="3">
    <source>
        <dbReference type="ARBA" id="ARBA00022692"/>
    </source>
</evidence>
<dbReference type="GO" id="GO:0046872">
    <property type="term" value="F:metal ion binding"/>
    <property type="evidence" value="ECO:0007669"/>
    <property type="project" value="UniProtKB-KW"/>
</dbReference>
<dbReference type="CDD" id="cd07327">
    <property type="entry name" value="M48B_HtpX_like"/>
    <property type="match status" value="1"/>
</dbReference>
<dbReference type="RefSeq" id="WP_270041312.1">
    <property type="nucleotide sequence ID" value="NZ_JAPDOD010000016.1"/>
</dbReference>
<accession>A0A9X3S0I2</accession>
<evidence type="ECO:0000256" key="1">
    <source>
        <dbReference type="ARBA" id="ARBA00022475"/>
    </source>
</evidence>
<organism evidence="13 14">
    <name type="scientific">Solirubrobacter ginsenosidimutans</name>
    <dbReference type="NCBI Taxonomy" id="490573"/>
    <lineage>
        <taxon>Bacteria</taxon>
        <taxon>Bacillati</taxon>
        <taxon>Actinomycetota</taxon>
        <taxon>Thermoleophilia</taxon>
        <taxon>Solirubrobacterales</taxon>
        <taxon>Solirubrobacteraceae</taxon>
        <taxon>Solirubrobacter</taxon>
    </lineage>
</organism>
<evidence type="ECO:0000256" key="11">
    <source>
        <dbReference type="SAM" id="Phobius"/>
    </source>
</evidence>
<gene>
    <name evidence="13" type="ORF">OM076_17515</name>
</gene>
<dbReference type="GO" id="GO:0004222">
    <property type="term" value="F:metalloendopeptidase activity"/>
    <property type="evidence" value="ECO:0007669"/>
    <property type="project" value="InterPro"/>
</dbReference>
<keyword evidence="8 10" id="KW-0482">Metalloprotease</keyword>
<dbReference type="AlphaFoldDB" id="A0A9X3S0I2"/>
<feature type="domain" description="Peptidase M48" evidence="12">
    <location>
        <begin position="76"/>
        <end position="282"/>
    </location>
</feature>
<sequence length="289" mass="31288">MRTRRDLFPSDFGLVLRMVSVGLLTPLAVFGALVAVMLLMSSFTIRAVVFGALCIGAWVAIRERVEESSRGRRLQPADAPELHAIVERLCVVADLPKPTVVLDSRPMPNSWIEGTKRGGFRLHLTQGLLDLLEPRELEAVIAHELSHVVNRDAAVMTVVGGPGEALLAGGTRVATQGWFPIMVGGAIASGIGWIGTYGTRHLSRYREYAADAGAVALTGSPAALASALMKVSDGLVAMPRKDLREASLHDAFHLLPVAKEQAFGLPNTHPPLRARIERLERLERSLHHD</sequence>
<name>A0A9X3S0I2_9ACTN</name>
<dbReference type="PANTHER" id="PTHR43221">
    <property type="entry name" value="PROTEASE HTPX"/>
    <property type="match status" value="1"/>
</dbReference>
<proteinExistence type="inferred from homology"/>
<dbReference type="Pfam" id="PF01435">
    <property type="entry name" value="Peptidase_M48"/>
    <property type="match status" value="1"/>
</dbReference>
<evidence type="ECO:0000313" key="13">
    <source>
        <dbReference type="EMBL" id="MDA0162075.1"/>
    </source>
</evidence>
<evidence type="ECO:0000256" key="2">
    <source>
        <dbReference type="ARBA" id="ARBA00022670"/>
    </source>
</evidence>
<keyword evidence="4" id="KW-0479">Metal-binding</keyword>
<evidence type="ECO:0000256" key="9">
    <source>
        <dbReference type="ARBA" id="ARBA00023136"/>
    </source>
</evidence>
<keyword evidence="2 10" id="KW-0645">Protease</keyword>
<keyword evidence="7 11" id="KW-1133">Transmembrane helix</keyword>
<dbReference type="GO" id="GO:0006508">
    <property type="term" value="P:proteolysis"/>
    <property type="evidence" value="ECO:0007669"/>
    <property type="project" value="UniProtKB-KW"/>
</dbReference>
<comment type="similarity">
    <text evidence="10">Belongs to the peptidase M48 family.</text>
</comment>
<dbReference type="EC" id="3.4.24.-" evidence="13"/>
<evidence type="ECO:0000259" key="12">
    <source>
        <dbReference type="Pfam" id="PF01435"/>
    </source>
</evidence>
<dbReference type="InterPro" id="IPR050083">
    <property type="entry name" value="HtpX_protease"/>
</dbReference>
<evidence type="ECO:0000313" key="14">
    <source>
        <dbReference type="Proteomes" id="UP001149140"/>
    </source>
</evidence>
<evidence type="ECO:0000256" key="6">
    <source>
        <dbReference type="ARBA" id="ARBA00022833"/>
    </source>
</evidence>
<reference evidence="13" key="1">
    <citation type="submission" date="2022-10" db="EMBL/GenBank/DDBJ databases">
        <title>The WGS of Solirubrobacter ginsenosidimutans DSM 21036.</title>
        <authorList>
            <person name="Jiang Z."/>
        </authorList>
    </citation>
    <scope>NUCLEOTIDE SEQUENCE</scope>
    <source>
        <strain evidence="13">DSM 21036</strain>
    </source>
</reference>
<keyword evidence="1" id="KW-1003">Cell membrane</keyword>
<feature type="transmembrane region" description="Helical" evidence="11">
    <location>
        <begin position="43"/>
        <end position="61"/>
    </location>
</feature>
<evidence type="ECO:0000256" key="7">
    <source>
        <dbReference type="ARBA" id="ARBA00022989"/>
    </source>
</evidence>
<comment type="cofactor">
    <cofactor evidence="10">
        <name>Zn(2+)</name>
        <dbReference type="ChEBI" id="CHEBI:29105"/>
    </cofactor>
    <text evidence="10">Binds 1 zinc ion per subunit.</text>
</comment>
<dbReference type="EMBL" id="JAPDOD010000016">
    <property type="protein sequence ID" value="MDA0162075.1"/>
    <property type="molecule type" value="Genomic_DNA"/>
</dbReference>
<evidence type="ECO:0000256" key="5">
    <source>
        <dbReference type="ARBA" id="ARBA00022801"/>
    </source>
</evidence>
<comment type="caution">
    <text evidence="13">The sequence shown here is derived from an EMBL/GenBank/DDBJ whole genome shotgun (WGS) entry which is preliminary data.</text>
</comment>
<feature type="transmembrane region" description="Helical" evidence="11">
    <location>
        <begin position="12"/>
        <end position="37"/>
    </location>
</feature>
<dbReference type="Proteomes" id="UP001149140">
    <property type="component" value="Unassembled WGS sequence"/>
</dbReference>
<dbReference type="InterPro" id="IPR001915">
    <property type="entry name" value="Peptidase_M48"/>
</dbReference>
<protein>
    <submittedName>
        <fullName evidence="13">M48 family metalloprotease</fullName>
        <ecNumber evidence="13">3.4.24.-</ecNumber>
    </submittedName>
</protein>